<feature type="compositionally biased region" description="Basic and acidic residues" evidence="11">
    <location>
        <begin position="594"/>
        <end position="606"/>
    </location>
</feature>
<comment type="caution">
    <text evidence="13">The sequence shown here is derived from an EMBL/GenBank/DDBJ whole genome shotgun (WGS) entry which is preliminary data.</text>
</comment>
<evidence type="ECO:0000256" key="1">
    <source>
        <dbReference type="ARBA" id="ARBA00012796"/>
    </source>
</evidence>
<evidence type="ECO:0000256" key="5">
    <source>
        <dbReference type="ARBA" id="ARBA00022691"/>
    </source>
</evidence>
<reference evidence="13 14" key="2">
    <citation type="submission" date="2024-01" db="EMBL/GenBank/DDBJ databases">
        <title>Comparative genomics of Cryptococcus and Kwoniella reveals pathogenesis evolution and contrasting modes of karyotype evolution via chromosome fusion or intercentromeric recombination.</title>
        <authorList>
            <person name="Coelho M.A."/>
            <person name="David-Palma M."/>
            <person name="Shea T."/>
            <person name="Bowers K."/>
            <person name="Mcginley-Smith S."/>
            <person name="Mohammad A.W."/>
            <person name="Gnirke A."/>
            <person name="Yurkov A.M."/>
            <person name="Nowrousian M."/>
            <person name="Sun S."/>
            <person name="Cuomo C.A."/>
            <person name="Heitman J."/>
        </authorList>
    </citation>
    <scope>NUCLEOTIDE SEQUENCE [LARGE SCALE GENOMIC DNA]</scope>
    <source>
        <strain evidence="13 14">IND107</strain>
    </source>
</reference>
<evidence type="ECO:0000259" key="12">
    <source>
        <dbReference type="PROSITE" id="PS50011"/>
    </source>
</evidence>
<feature type="compositionally biased region" description="Basic and acidic residues" evidence="11">
    <location>
        <begin position="561"/>
        <end position="571"/>
    </location>
</feature>
<dbReference type="Proteomes" id="UP000054399">
    <property type="component" value="Unassembled WGS sequence"/>
</dbReference>
<feature type="region of interest" description="Disordered" evidence="11">
    <location>
        <begin position="382"/>
        <end position="517"/>
    </location>
</feature>
<dbReference type="PROSITE" id="PS00107">
    <property type="entry name" value="PROTEIN_KINASE_ATP"/>
    <property type="match status" value="1"/>
</dbReference>
<proteinExistence type="predicted"/>
<keyword evidence="14" id="KW-1185">Reference proteome</keyword>
<dbReference type="Gene3D" id="1.10.510.10">
    <property type="entry name" value="Transferase(Phosphotransferase) domain 1"/>
    <property type="match status" value="1"/>
</dbReference>
<dbReference type="PROSITE" id="PS50011">
    <property type="entry name" value="PROTEIN_KINASE_DOM"/>
    <property type="match status" value="1"/>
</dbReference>
<keyword evidence="5" id="KW-0949">S-adenosyl-L-methionine</keyword>
<dbReference type="InterPro" id="IPR014816">
    <property type="entry name" value="tRNA_MeTrfase_Gcd14"/>
</dbReference>
<evidence type="ECO:0000256" key="7">
    <source>
        <dbReference type="ARBA" id="ARBA00022741"/>
    </source>
</evidence>
<feature type="region of interest" description="Disordered" evidence="11">
    <location>
        <begin position="957"/>
        <end position="1021"/>
    </location>
</feature>
<organism evidence="13 14">
    <name type="scientific">Cryptococcus tetragattii IND107</name>
    <dbReference type="NCBI Taxonomy" id="1296105"/>
    <lineage>
        <taxon>Eukaryota</taxon>
        <taxon>Fungi</taxon>
        <taxon>Dikarya</taxon>
        <taxon>Basidiomycota</taxon>
        <taxon>Agaricomycotina</taxon>
        <taxon>Tremellomycetes</taxon>
        <taxon>Tremellales</taxon>
        <taxon>Cryptococcaceae</taxon>
        <taxon>Cryptococcus</taxon>
        <taxon>Cryptococcus gattii species complex</taxon>
    </lineage>
</organism>
<feature type="compositionally biased region" description="Basic residues" evidence="11">
    <location>
        <begin position="491"/>
        <end position="502"/>
    </location>
</feature>
<feature type="compositionally biased region" description="Basic and acidic residues" evidence="11">
    <location>
        <begin position="321"/>
        <end position="334"/>
    </location>
</feature>
<evidence type="ECO:0000313" key="13">
    <source>
        <dbReference type="EMBL" id="KAL0242198.1"/>
    </source>
</evidence>
<name>A0ABR3BMR8_9TREE</name>
<dbReference type="InterPro" id="IPR049470">
    <property type="entry name" value="TRM61_C"/>
</dbReference>
<dbReference type="GeneID" id="91992682"/>
<protein>
    <recommendedName>
        <fullName evidence="2">tRNA (adenine(58)-N(1))-methyltransferase catalytic subunit TRM61</fullName>
        <ecNumber evidence="1">2.1.1.220</ecNumber>
    </recommendedName>
    <alternativeName>
        <fullName evidence="9">tRNA(m1A58)-methyltransferase subunit TRM61</fullName>
    </alternativeName>
</protein>
<feature type="region of interest" description="Disordered" evidence="11">
    <location>
        <begin position="893"/>
        <end position="915"/>
    </location>
</feature>
<dbReference type="PANTHER" id="PTHR24346">
    <property type="entry name" value="MAP/MICROTUBULE AFFINITY-REGULATING KINASE"/>
    <property type="match status" value="1"/>
</dbReference>
<feature type="domain" description="Protein kinase" evidence="12">
    <location>
        <begin position="525"/>
        <end position="840"/>
    </location>
</feature>
<evidence type="ECO:0000256" key="3">
    <source>
        <dbReference type="ARBA" id="ARBA00022603"/>
    </source>
</evidence>
<feature type="region of interest" description="Disordered" evidence="11">
    <location>
        <begin position="561"/>
        <end position="623"/>
    </location>
</feature>
<dbReference type="Gene3D" id="3.30.200.20">
    <property type="entry name" value="Phosphorylase Kinase, domain 1"/>
    <property type="match status" value="1"/>
</dbReference>
<dbReference type="Gene3D" id="3.40.50.150">
    <property type="entry name" value="Vaccinia Virus protein VP39"/>
    <property type="match status" value="1"/>
</dbReference>
<keyword evidence="4" id="KW-0808">Transferase</keyword>
<feature type="compositionally biased region" description="Pro residues" evidence="11">
    <location>
        <begin position="392"/>
        <end position="406"/>
    </location>
</feature>
<feature type="compositionally biased region" description="Basic residues" evidence="11">
    <location>
        <begin position="572"/>
        <end position="585"/>
    </location>
</feature>
<dbReference type="Pfam" id="PF08704">
    <property type="entry name" value="GCD14"/>
    <property type="match status" value="1"/>
</dbReference>
<feature type="compositionally biased region" description="Polar residues" evidence="11">
    <location>
        <begin position="414"/>
        <end position="429"/>
    </location>
</feature>
<keyword evidence="6" id="KW-0819">tRNA processing</keyword>
<sequence length="1021" mass="112639">MDAQKPMLHSRAHIEAGDIVILYMPSLSMAQKFTPHRPTQATSTYFAPRQSYGPFHSPTAHKSSIFPIYRTSPCASVKEFESHGLTNVRLQHRNVCKEGFGDAQGVEGVFLDLPAPWEAIPHAVKALRRDIITRICCFSPCLEQVLKTVTCLRSEGFSDISTQEVLIRTHELVAPPPNTAYLSSISSVVSYLREHEQRKEERRLLQIKTAKENNRKVKGIEANDALPGEGETGTKRKLEQTSVSGPDNAAPADPHPKTNLLWTEPSNPFPTTVLTKPSPEMKGHTSYLTFAVLYPESVRLSMAAQETSSRVETPTNITKAPETHSQETHYSEGSEIEKIGAMTSKEMDDWMKSGSTSLAGGRERFVSLLLAPTIICTNMDQDSPSSLCPTLLEPPPPATVISPPSPTKDKTVTKDTSPSQPRKISSQAFPTIESPGSPPQSTTDSLPPMVTPLPAPASPAFLRPTSPRFASPSLATTVRSPSPSSPSLRPKGLHHRRTGSTHRVRETIDGTQTANKDGERMINQYKIGMSLGQGAYAKVELGVNIHTGVKYAIKEFSKSRLHHQSLEEKHRANMRSKLRNGRARKAIGDDEGESRERPSQSSEKEISSILDSTQSGDEKTEDPLGLIRREIAVMKKLDHPNAISVSTADALFLVLEYMPGGTLMKVKAGEDDSNAQPPFDREQTREYFRQLCLGLEYLHANEIVHRDIKPDNILLSADRQLVKLCDFGVSEMFTKRGDDRIQKSGGSPAFQSPESFQSGGELHGKAMDIWALGVTLYCMLTGTLPFNYANIIELYAAVMEKSPRIPEDWDASLRDLIERMLCKDPALRIDMPRLREHPWTTDETRLPMIDTEENLFEVGKRVEEPTQDEIKDAIGTFRSILTVMRAVHKMRRLHLNRSSPSRGATSSPGDSANVSFASESMDSYVSSDPLTSTSSLSSDVEEGEFKDIVANKVMSPKQMSLASPADTEKSDITPSMSFKGIEPIKTDVQENVDEVVLVDSPTSENEDAKTEKVGSGSSRDL</sequence>
<evidence type="ECO:0000313" key="14">
    <source>
        <dbReference type="Proteomes" id="UP000054399"/>
    </source>
</evidence>
<accession>A0ABR3BMR8</accession>
<dbReference type="InterPro" id="IPR029063">
    <property type="entry name" value="SAM-dependent_MTases_sf"/>
</dbReference>
<feature type="region of interest" description="Disordered" evidence="11">
    <location>
        <begin position="738"/>
        <end position="757"/>
    </location>
</feature>
<feature type="binding site" evidence="10">
    <location>
        <position position="554"/>
    </location>
    <ligand>
        <name>ATP</name>
        <dbReference type="ChEBI" id="CHEBI:30616"/>
    </ligand>
</feature>
<dbReference type="SMART" id="SM00220">
    <property type="entry name" value="S_TKc"/>
    <property type="match status" value="1"/>
</dbReference>
<dbReference type="PROSITE" id="PS00108">
    <property type="entry name" value="PROTEIN_KINASE_ST"/>
    <property type="match status" value="1"/>
</dbReference>
<evidence type="ECO:0000256" key="9">
    <source>
        <dbReference type="ARBA" id="ARBA00033309"/>
    </source>
</evidence>
<dbReference type="InterPro" id="IPR011009">
    <property type="entry name" value="Kinase-like_dom_sf"/>
</dbReference>
<evidence type="ECO:0000256" key="10">
    <source>
        <dbReference type="PROSITE-ProRule" id="PRU10141"/>
    </source>
</evidence>
<evidence type="ECO:0000256" key="8">
    <source>
        <dbReference type="ARBA" id="ARBA00022840"/>
    </source>
</evidence>
<keyword evidence="3" id="KW-0489">Methyltransferase</keyword>
<evidence type="ECO:0000256" key="2">
    <source>
        <dbReference type="ARBA" id="ARBA00015963"/>
    </source>
</evidence>
<dbReference type="CDD" id="cd14008">
    <property type="entry name" value="STKc_LKB1_CaMKK"/>
    <property type="match status" value="1"/>
</dbReference>
<evidence type="ECO:0000256" key="6">
    <source>
        <dbReference type="ARBA" id="ARBA00022694"/>
    </source>
</evidence>
<dbReference type="InterPro" id="IPR000719">
    <property type="entry name" value="Prot_kinase_dom"/>
</dbReference>
<dbReference type="EMBL" id="ATAM02000011">
    <property type="protein sequence ID" value="KAL0242198.1"/>
    <property type="molecule type" value="Genomic_DNA"/>
</dbReference>
<feature type="compositionally biased region" description="Polar residues" evidence="11">
    <location>
        <begin position="306"/>
        <end position="318"/>
    </location>
</feature>
<dbReference type="InterPro" id="IPR017441">
    <property type="entry name" value="Protein_kinase_ATP_BS"/>
</dbReference>
<dbReference type="PROSITE" id="PS51620">
    <property type="entry name" value="SAM_TRM61"/>
    <property type="match status" value="1"/>
</dbReference>
<dbReference type="EC" id="2.1.1.220" evidence="1"/>
<dbReference type="Pfam" id="PF00069">
    <property type="entry name" value="Pkinase"/>
    <property type="match status" value="1"/>
</dbReference>
<evidence type="ECO:0000256" key="4">
    <source>
        <dbReference type="ARBA" id="ARBA00022679"/>
    </source>
</evidence>
<reference evidence="14" key="1">
    <citation type="submission" date="2015-01" db="EMBL/GenBank/DDBJ databases">
        <title>The Genome Sequence of Cryptococcus gattii MMRL2647.</title>
        <authorList>
            <consortium name="The Broad Institute Genomics Platform"/>
            <person name="Cuomo C."/>
            <person name="Litvintseva A."/>
            <person name="Chen Y."/>
            <person name="Heitman J."/>
            <person name="Sun S."/>
            <person name="Springer D."/>
            <person name="Dromer F."/>
            <person name="Young S."/>
            <person name="Zeng Q."/>
            <person name="Gargeya S."/>
            <person name="Abouelleil A."/>
            <person name="Alvarado L."/>
            <person name="Chapman S.B."/>
            <person name="Gainer-Dewar J."/>
            <person name="Goldberg J."/>
            <person name="Griggs A."/>
            <person name="Gujja S."/>
            <person name="Hansen M."/>
            <person name="Howarth C."/>
            <person name="Imamovic A."/>
            <person name="Larimer J."/>
            <person name="Murphy C."/>
            <person name="Naylor J."/>
            <person name="Pearson M."/>
            <person name="Priest M."/>
            <person name="Roberts A."/>
            <person name="Saif S."/>
            <person name="Shea T."/>
            <person name="Sykes S."/>
            <person name="Wortman J."/>
            <person name="Nusbaum C."/>
            <person name="Birren B."/>
        </authorList>
    </citation>
    <scope>NUCLEOTIDE SEQUENCE [LARGE SCALE GENOMIC DNA]</scope>
    <source>
        <strain evidence="14">IND107</strain>
    </source>
</reference>
<feature type="region of interest" description="Disordered" evidence="11">
    <location>
        <begin position="216"/>
        <end position="266"/>
    </location>
</feature>
<dbReference type="RefSeq" id="XP_066611580.1">
    <property type="nucleotide sequence ID" value="XM_066760276.1"/>
</dbReference>
<dbReference type="SUPFAM" id="SSF56112">
    <property type="entry name" value="Protein kinase-like (PK-like)"/>
    <property type="match status" value="1"/>
</dbReference>
<feature type="region of interest" description="Disordered" evidence="11">
    <location>
        <begin position="306"/>
        <end position="334"/>
    </location>
</feature>
<gene>
    <name evidence="13" type="ORF">I308_105827</name>
</gene>
<keyword evidence="7 10" id="KW-0547">Nucleotide-binding</keyword>
<dbReference type="InterPro" id="IPR008271">
    <property type="entry name" value="Ser/Thr_kinase_AS"/>
</dbReference>
<evidence type="ECO:0000256" key="11">
    <source>
        <dbReference type="SAM" id="MobiDB-lite"/>
    </source>
</evidence>
<dbReference type="PANTHER" id="PTHR24346:SF77">
    <property type="entry name" value="SERINE THREONINE PROTEIN KINASE"/>
    <property type="match status" value="1"/>
</dbReference>
<feature type="compositionally biased region" description="Polar residues" evidence="11">
    <location>
        <begin position="896"/>
        <end position="915"/>
    </location>
</feature>
<keyword evidence="8 10" id="KW-0067">ATP-binding</keyword>
<dbReference type="SUPFAM" id="SSF53335">
    <property type="entry name" value="S-adenosyl-L-methionine-dependent methyltransferases"/>
    <property type="match status" value="1"/>
</dbReference>